<reference evidence="3 4" key="1">
    <citation type="submission" date="2020-04" db="EMBL/GenBank/DDBJ databases">
        <title>Perkinsus chesapeaki whole genome sequence.</title>
        <authorList>
            <person name="Bogema D.R."/>
        </authorList>
    </citation>
    <scope>NUCLEOTIDE SEQUENCE [LARGE SCALE GENOMIC DNA]</scope>
    <source>
        <strain evidence="3">ATCC PRA-425</strain>
    </source>
</reference>
<name>A0A7J6N2G4_PERCH</name>
<dbReference type="OrthoDB" id="10546957at2759"/>
<proteinExistence type="predicted"/>
<accession>A0A7J6N2G4</accession>
<evidence type="ECO:0000256" key="2">
    <source>
        <dbReference type="SAM" id="MobiDB-lite"/>
    </source>
</evidence>
<feature type="compositionally biased region" description="Basic and acidic residues" evidence="2">
    <location>
        <begin position="191"/>
        <end position="203"/>
    </location>
</feature>
<feature type="compositionally biased region" description="Basic and acidic residues" evidence="2">
    <location>
        <begin position="152"/>
        <end position="171"/>
    </location>
</feature>
<feature type="region of interest" description="Disordered" evidence="2">
    <location>
        <begin position="1"/>
        <end position="46"/>
    </location>
</feature>
<dbReference type="EMBL" id="JAAPAO010000005">
    <property type="protein sequence ID" value="KAF4677926.1"/>
    <property type="molecule type" value="Genomic_DNA"/>
</dbReference>
<sequence length="624" mass="70664">MQTQLIRGEIGMSSGKEKKSHKKHRKHHHRHQSRSASESSPSEVDESVFYDQDKAVTLIRDCIMHDPRSSGELQGLFTSLHGGGKINISQVPTEGIYDINFNPRKKLRHLLRVFNLREGTGGEWFAPSELPFNLKRNFKKCVKEAEALAEEKREARELESFEDAPREREETLNVAEEEPRTTAQGPQLPWSRERQEMLARRDEDDAELGPLPEGEERAPRKIPGPSAPHSDSGGARASWMTDCPEGMKDIWASKEELKEKAERAAKRRKSDREVAAEEAAKKEMEKYSQEYGGKSLVEIYSEGHYDKKEQVTQLRKLRAGKVDLWGKNASAQRREEALRQKRLSGEGDDKRFDSGLFNAATAGMPGRSESTVTASGRKMFDPTTDLQRSKFGRDKDDLARMHLEETNEGLETNKRDCHELAENLRNKESELEEVREAKAHGERVAEKLARDLAVRDAQLSAATNALNDKKAMFEKSTKDFEIMRKLNEQKDAKIASLLKERSRLIERLTQLKASSAAKETRSRREASIKTDVSKDPAVTQALKMAARRVSAPPRSLNSDVEEVGEIKRALADATREVSQLRRALALERQSHEATRRRAIGKSTGDKLTPQVLNPWKIHASLLRE</sequence>
<feature type="coiled-coil region" evidence="1">
    <location>
        <begin position="407"/>
        <end position="444"/>
    </location>
</feature>
<dbReference type="Proteomes" id="UP000591131">
    <property type="component" value="Unassembled WGS sequence"/>
</dbReference>
<feature type="compositionally biased region" description="Basic and acidic residues" evidence="2">
    <location>
        <begin position="338"/>
        <end position="353"/>
    </location>
</feature>
<feature type="coiled-coil region" evidence="1">
    <location>
        <begin position="563"/>
        <end position="590"/>
    </location>
</feature>
<evidence type="ECO:0000313" key="4">
    <source>
        <dbReference type="Proteomes" id="UP000591131"/>
    </source>
</evidence>
<feature type="compositionally biased region" description="Basic residues" evidence="2">
    <location>
        <begin position="18"/>
        <end position="33"/>
    </location>
</feature>
<organism evidence="3 4">
    <name type="scientific">Perkinsus chesapeaki</name>
    <name type="common">Clam parasite</name>
    <name type="synonym">Perkinsus andrewsi</name>
    <dbReference type="NCBI Taxonomy" id="330153"/>
    <lineage>
        <taxon>Eukaryota</taxon>
        <taxon>Sar</taxon>
        <taxon>Alveolata</taxon>
        <taxon>Perkinsozoa</taxon>
        <taxon>Perkinsea</taxon>
        <taxon>Perkinsida</taxon>
        <taxon>Perkinsidae</taxon>
        <taxon>Perkinsus</taxon>
    </lineage>
</organism>
<evidence type="ECO:0000256" key="1">
    <source>
        <dbReference type="SAM" id="Coils"/>
    </source>
</evidence>
<gene>
    <name evidence="3" type="ORF">FOL47_008030</name>
</gene>
<feature type="coiled-coil region" evidence="1">
    <location>
        <begin position="487"/>
        <end position="514"/>
    </location>
</feature>
<feature type="region of interest" description="Disordered" evidence="2">
    <location>
        <begin position="152"/>
        <end position="241"/>
    </location>
</feature>
<feature type="region of interest" description="Disordered" evidence="2">
    <location>
        <begin position="338"/>
        <end position="386"/>
    </location>
</feature>
<protein>
    <submittedName>
        <fullName evidence="3">Uncharacterized protein</fullName>
    </submittedName>
</protein>
<keyword evidence="1" id="KW-0175">Coiled coil</keyword>
<evidence type="ECO:0000313" key="3">
    <source>
        <dbReference type="EMBL" id="KAF4677926.1"/>
    </source>
</evidence>
<dbReference type="AlphaFoldDB" id="A0A7J6N2G4"/>
<keyword evidence="4" id="KW-1185">Reference proteome</keyword>
<feature type="region of interest" description="Disordered" evidence="2">
    <location>
        <begin position="262"/>
        <end position="288"/>
    </location>
</feature>
<comment type="caution">
    <text evidence="3">The sequence shown here is derived from an EMBL/GenBank/DDBJ whole genome shotgun (WGS) entry which is preliminary data.</text>
</comment>